<protein>
    <submittedName>
        <fullName evidence="1">Uncharacterized protein</fullName>
    </submittedName>
</protein>
<comment type="caution">
    <text evidence="1">The sequence shown here is derived from an EMBL/GenBank/DDBJ whole genome shotgun (WGS) entry which is preliminary data.</text>
</comment>
<accession>A0AAV0Q0I0</accession>
<evidence type="ECO:0000313" key="2">
    <source>
        <dbReference type="Proteomes" id="UP001154282"/>
    </source>
</evidence>
<evidence type="ECO:0000313" key="1">
    <source>
        <dbReference type="EMBL" id="CAI0476718.1"/>
    </source>
</evidence>
<gene>
    <name evidence="1" type="ORF">LITE_LOCUS40899</name>
</gene>
<sequence length="338" mass="38513">MLRDFKLPTLPRDPISTYMVFRGLRVGAYIDIMIIRVLNVWIEYSDDSQGHKRTMHVLCLDKEEHMLEACIEEDDIQEMQHKLKVGDLHVLDGFHVIPARENRRVVPAEVRFALRREHIIFCVPDNPGYPKFPVSAFLKTSFSAVPIEAEAVVNYRDVTGCVVHLTIPEFSSNGVLRFELIIEESRGDRATLYYSGTEVTKYLEFVGESEARLPLITTITAVTRLPITDGTGDAYVFQSSPGSRLIIASYNHHYEKIINRVRYELQATCECEGEYVDVVFDHEAVLGLVWVSTEELFSLTYEEGYQYIQDRCYVPFMAEAYVAPGTSGNPPTIRIASI</sequence>
<keyword evidence="2" id="KW-1185">Reference proteome</keyword>
<proteinExistence type="predicted"/>
<reference evidence="1" key="1">
    <citation type="submission" date="2022-08" db="EMBL/GenBank/DDBJ databases">
        <authorList>
            <person name="Gutierrez-Valencia J."/>
        </authorList>
    </citation>
    <scope>NUCLEOTIDE SEQUENCE</scope>
</reference>
<dbReference type="Proteomes" id="UP001154282">
    <property type="component" value="Unassembled WGS sequence"/>
</dbReference>
<dbReference type="EMBL" id="CAMGYJ010000009">
    <property type="protein sequence ID" value="CAI0476718.1"/>
    <property type="molecule type" value="Genomic_DNA"/>
</dbReference>
<dbReference type="AlphaFoldDB" id="A0AAV0Q0I0"/>
<organism evidence="1 2">
    <name type="scientific">Linum tenue</name>
    <dbReference type="NCBI Taxonomy" id="586396"/>
    <lineage>
        <taxon>Eukaryota</taxon>
        <taxon>Viridiplantae</taxon>
        <taxon>Streptophyta</taxon>
        <taxon>Embryophyta</taxon>
        <taxon>Tracheophyta</taxon>
        <taxon>Spermatophyta</taxon>
        <taxon>Magnoliopsida</taxon>
        <taxon>eudicotyledons</taxon>
        <taxon>Gunneridae</taxon>
        <taxon>Pentapetalae</taxon>
        <taxon>rosids</taxon>
        <taxon>fabids</taxon>
        <taxon>Malpighiales</taxon>
        <taxon>Linaceae</taxon>
        <taxon>Linum</taxon>
    </lineage>
</organism>
<name>A0AAV0Q0I0_9ROSI</name>